<comment type="caution">
    <text evidence="19">The sequence shown here is derived from an EMBL/GenBank/DDBJ whole genome shotgun (WGS) entry which is preliminary data.</text>
</comment>
<evidence type="ECO:0000256" key="17">
    <source>
        <dbReference type="RuleBase" id="RU004445"/>
    </source>
</evidence>
<dbReference type="SMART" id="SM01329">
    <property type="entry name" value="Iso_dh"/>
    <property type="match status" value="1"/>
</dbReference>
<dbReference type="GO" id="GO:0003862">
    <property type="term" value="F:3-isopropylmalate dehydrogenase activity"/>
    <property type="evidence" value="ECO:0007669"/>
    <property type="project" value="UniProtKB-UniRule"/>
</dbReference>
<evidence type="ECO:0000256" key="10">
    <source>
        <dbReference type="ARBA" id="ARBA00022723"/>
    </source>
</evidence>
<feature type="binding site" evidence="16">
    <location>
        <position position="106"/>
    </location>
    <ligand>
        <name>substrate</name>
    </ligand>
</feature>
<dbReference type="Pfam" id="PF00180">
    <property type="entry name" value="Iso_dh"/>
    <property type="match status" value="1"/>
</dbReference>
<dbReference type="PANTHER" id="PTHR42979:SF1">
    <property type="entry name" value="3-ISOPROPYLMALATE DEHYDROGENASE"/>
    <property type="match status" value="1"/>
</dbReference>
<dbReference type="GO" id="GO:0005829">
    <property type="term" value="C:cytosol"/>
    <property type="evidence" value="ECO:0007669"/>
    <property type="project" value="TreeGrafter"/>
</dbReference>
<keyword evidence="14 16" id="KW-0100">Branched-chain amino acid biosynthesis</keyword>
<dbReference type="UniPathway" id="UPA00048">
    <property type="reaction ID" value="UER00072"/>
</dbReference>
<comment type="subunit">
    <text evidence="6 16 17">Homodimer.</text>
</comment>
<feature type="binding site" evidence="16">
    <location>
        <begin position="281"/>
        <end position="293"/>
    </location>
    <ligand>
        <name>NAD(+)</name>
        <dbReference type="ChEBI" id="CHEBI:57540"/>
    </ligand>
</feature>
<dbReference type="FunFam" id="3.40.718.10:FF:000028">
    <property type="entry name" value="3-isopropylmalate dehydrogenase"/>
    <property type="match status" value="1"/>
</dbReference>
<reference evidence="19 20" key="1">
    <citation type="submission" date="2019-03" db="EMBL/GenBank/DDBJ databases">
        <title>Genomic Encyclopedia of Type Strains, Phase IV (KMG-IV): sequencing the most valuable type-strain genomes for metagenomic binning, comparative biology and taxonomic classification.</title>
        <authorList>
            <person name="Goeker M."/>
        </authorList>
    </citation>
    <scope>NUCLEOTIDE SEQUENCE [LARGE SCALE GENOMIC DNA]</scope>
    <source>
        <strain evidence="19 20">DSM 29481</strain>
    </source>
</reference>
<evidence type="ECO:0000256" key="7">
    <source>
        <dbReference type="ARBA" id="ARBA00022430"/>
    </source>
</evidence>
<keyword evidence="13 16" id="KW-0520">NAD</keyword>
<comment type="pathway">
    <text evidence="4 16 17">Amino-acid biosynthesis; L-leucine biosynthesis; L-leucine from 3-methyl-2-oxobutanoate: step 3/4.</text>
</comment>
<evidence type="ECO:0000256" key="14">
    <source>
        <dbReference type="ARBA" id="ARBA00023304"/>
    </source>
</evidence>
<keyword evidence="9 16" id="KW-0028">Amino-acid biosynthesis</keyword>
<evidence type="ECO:0000313" key="19">
    <source>
        <dbReference type="EMBL" id="TCU62599.1"/>
    </source>
</evidence>
<evidence type="ECO:0000313" key="20">
    <source>
        <dbReference type="Proteomes" id="UP000295773"/>
    </source>
</evidence>
<dbReference type="GO" id="GO:0000287">
    <property type="term" value="F:magnesium ion binding"/>
    <property type="evidence" value="ECO:0007669"/>
    <property type="project" value="InterPro"/>
</dbReference>
<keyword evidence="8 16" id="KW-0963">Cytoplasm</keyword>
<evidence type="ECO:0000256" key="11">
    <source>
        <dbReference type="ARBA" id="ARBA00022842"/>
    </source>
</evidence>
<feature type="binding site" evidence="16">
    <location>
        <position position="247"/>
    </location>
    <ligand>
        <name>Mg(2+)</name>
        <dbReference type="ChEBI" id="CHEBI:18420"/>
    </ligand>
</feature>
<organism evidence="19 20">
    <name type="scientific">Longicatena caecimuris</name>
    <dbReference type="NCBI Taxonomy" id="1796635"/>
    <lineage>
        <taxon>Bacteria</taxon>
        <taxon>Bacillati</taxon>
        <taxon>Bacillota</taxon>
        <taxon>Erysipelotrichia</taxon>
        <taxon>Erysipelotrichales</taxon>
        <taxon>Erysipelotrichaceae</taxon>
        <taxon>Longicatena</taxon>
    </lineage>
</organism>
<evidence type="ECO:0000256" key="3">
    <source>
        <dbReference type="ARBA" id="ARBA00004496"/>
    </source>
</evidence>
<comment type="similarity">
    <text evidence="5 16">Belongs to the isocitrate and isopropylmalate dehydrogenases family. LeuB type 1 subfamily.</text>
</comment>
<dbReference type="PANTHER" id="PTHR42979">
    <property type="entry name" value="3-ISOPROPYLMALATE DEHYDROGENASE"/>
    <property type="match status" value="1"/>
</dbReference>
<name>A0A4R3TLQ2_9FIRM</name>
<dbReference type="PROSITE" id="PS00470">
    <property type="entry name" value="IDH_IMDH"/>
    <property type="match status" value="1"/>
</dbReference>
<evidence type="ECO:0000256" key="15">
    <source>
        <dbReference type="ARBA" id="ARBA00023577"/>
    </source>
</evidence>
<dbReference type="InterPro" id="IPR019818">
    <property type="entry name" value="IsoCit/isopropylmalate_DH_CS"/>
</dbReference>
<feature type="binding site" evidence="16">
    <location>
        <begin position="76"/>
        <end position="89"/>
    </location>
    <ligand>
        <name>NAD(+)</name>
        <dbReference type="ChEBI" id="CHEBI:57540"/>
    </ligand>
</feature>
<evidence type="ECO:0000256" key="13">
    <source>
        <dbReference type="ARBA" id="ARBA00023027"/>
    </source>
</evidence>
<dbReference type="InterPro" id="IPR004429">
    <property type="entry name" value="Isopropylmalate_DH"/>
</dbReference>
<evidence type="ECO:0000256" key="9">
    <source>
        <dbReference type="ARBA" id="ARBA00022605"/>
    </source>
</evidence>
<feature type="domain" description="Isopropylmalate dehydrogenase-like" evidence="18">
    <location>
        <begin position="4"/>
        <end position="352"/>
    </location>
</feature>
<proteinExistence type="inferred from homology"/>
<evidence type="ECO:0000259" key="18">
    <source>
        <dbReference type="SMART" id="SM01329"/>
    </source>
</evidence>
<feature type="site" description="Important for catalysis" evidence="16">
    <location>
        <position position="191"/>
    </location>
</feature>
<comment type="function">
    <text evidence="15 16 17">Catalyzes the oxidation of 3-carboxy-2-hydroxy-4-methylpentanoate (3-isopropylmalate) to 3-carboxy-4-methyl-2-oxopentanoate. The product decarboxylates to 4-methyl-2 oxopentanoate.</text>
</comment>
<dbReference type="EC" id="1.1.1.85" evidence="16"/>
<feature type="binding site" evidence="16">
    <location>
        <position position="223"/>
    </location>
    <ligand>
        <name>substrate</name>
    </ligand>
</feature>
<gene>
    <name evidence="16" type="primary">leuB</name>
    <name evidence="19" type="ORF">EDD61_10310</name>
</gene>
<keyword evidence="12 16" id="KW-0560">Oxidoreductase</keyword>
<dbReference type="RefSeq" id="WP_008979563.1">
    <property type="nucleotide sequence ID" value="NZ_DBGDHU010000025.1"/>
</dbReference>
<dbReference type="Gene3D" id="3.40.718.10">
    <property type="entry name" value="Isopropylmalate Dehydrogenase"/>
    <property type="match status" value="1"/>
</dbReference>
<keyword evidence="7 16" id="KW-0432">Leucine biosynthesis</keyword>
<evidence type="ECO:0000256" key="5">
    <source>
        <dbReference type="ARBA" id="ARBA00008319"/>
    </source>
</evidence>
<evidence type="ECO:0000256" key="8">
    <source>
        <dbReference type="ARBA" id="ARBA00022490"/>
    </source>
</evidence>
<feature type="binding site" evidence="16">
    <location>
        <position position="251"/>
    </location>
    <ligand>
        <name>Mg(2+)</name>
        <dbReference type="ChEBI" id="CHEBI:18420"/>
    </ligand>
</feature>
<sequence>MKKHIAVVPGDGIGPEIVKEAIKVLDCIAEKYDHEFTYTHVIAGGCAIDQFGKSLPEESLQQCLNSDSVLLGAVGGPKWDDVDPSIRPEKALLGIRKELGLYANLRPAKIFPQLADASPLRQDIVAKGIDFMVVRELIGGVYFGEKKTEEINGELVASDHMNYAEHEIRRIAHTAFQTARKRHHKVISVDKANVLDTSRLWRKVVHEVAKEYPDVEVADMLVDNTAMQIVKNPAQFDVVVTENMFGDILSDEASMITGSIGLIPSASLGDSKRGMYEPIHGSAPDIAGQNIANPIGTILAAGMMLKYAFDLDTEYAQIEKAVEDVLADGYRTADIMEDGKKHLSCSEMGDKIVEYLNKA</sequence>
<comment type="cofactor">
    <cofactor evidence="2">
        <name>Mn(2+)</name>
        <dbReference type="ChEBI" id="CHEBI:29035"/>
    </cofactor>
</comment>
<dbReference type="GO" id="GO:0051287">
    <property type="term" value="F:NAD binding"/>
    <property type="evidence" value="ECO:0007669"/>
    <property type="project" value="InterPro"/>
</dbReference>
<comment type="subcellular location">
    <subcellularLocation>
        <location evidence="3 16">Cytoplasm</location>
    </subcellularLocation>
</comment>
<dbReference type="NCBIfam" id="TIGR00169">
    <property type="entry name" value="leuB"/>
    <property type="match status" value="1"/>
</dbReference>
<feature type="binding site" evidence="16">
    <location>
        <position position="135"/>
    </location>
    <ligand>
        <name>substrate</name>
    </ligand>
</feature>
<evidence type="ECO:0000256" key="6">
    <source>
        <dbReference type="ARBA" id="ARBA00011738"/>
    </source>
</evidence>
<evidence type="ECO:0000256" key="4">
    <source>
        <dbReference type="ARBA" id="ARBA00004762"/>
    </source>
</evidence>
<feature type="binding site" evidence="16">
    <location>
        <position position="223"/>
    </location>
    <ligand>
        <name>Mg(2+)</name>
        <dbReference type="ChEBI" id="CHEBI:18420"/>
    </ligand>
</feature>
<keyword evidence="10 16" id="KW-0479">Metal-binding</keyword>
<dbReference type="Proteomes" id="UP000295773">
    <property type="component" value="Unassembled WGS sequence"/>
</dbReference>
<comment type="cofactor">
    <cofactor evidence="16 17">
        <name>Mg(2+)</name>
        <dbReference type="ChEBI" id="CHEBI:18420"/>
    </cofactor>
    <cofactor evidence="16 17">
        <name>Mn(2+)</name>
        <dbReference type="ChEBI" id="CHEBI:29035"/>
    </cofactor>
    <text evidence="16 17">Binds 1 Mg(2+) or Mn(2+) ion per subunit.</text>
</comment>
<evidence type="ECO:0000256" key="16">
    <source>
        <dbReference type="HAMAP-Rule" id="MF_01033"/>
    </source>
</evidence>
<keyword evidence="11 16" id="KW-0460">Magnesium</keyword>
<feature type="site" description="Important for catalysis" evidence="16">
    <location>
        <position position="142"/>
    </location>
</feature>
<feature type="binding site" evidence="16">
    <location>
        <position position="96"/>
    </location>
    <ligand>
        <name>substrate</name>
    </ligand>
</feature>
<dbReference type="AlphaFoldDB" id="A0A4R3TLQ2"/>
<evidence type="ECO:0000256" key="2">
    <source>
        <dbReference type="ARBA" id="ARBA00001936"/>
    </source>
</evidence>
<dbReference type="EMBL" id="SMBP01000003">
    <property type="protein sequence ID" value="TCU62599.1"/>
    <property type="molecule type" value="Genomic_DNA"/>
</dbReference>
<keyword evidence="20" id="KW-1185">Reference proteome</keyword>
<protein>
    <recommendedName>
        <fullName evidence="16">3-isopropylmalate dehydrogenase</fullName>
        <ecNumber evidence="16">1.1.1.85</ecNumber>
    </recommendedName>
    <alternativeName>
        <fullName evidence="16">3-IPM-DH</fullName>
    </alternativeName>
    <alternativeName>
        <fullName evidence="16">Beta-IPM dehydrogenase</fullName>
        <shortName evidence="16">IMDH</shortName>
    </alternativeName>
</protein>
<dbReference type="SUPFAM" id="SSF53659">
    <property type="entry name" value="Isocitrate/Isopropylmalate dehydrogenase-like"/>
    <property type="match status" value="1"/>
</dbReference>
<comment type="catalytic activity">
    <reaction evidence="1 16 17">
        <text>(2R,3S)-3-isopropylmalate + NAD(+) = 4-methyl-2-oxopentanoate + CO2 + NADH</text>
        <dbReference type="Rhea" id="RHEA:32271"/>
        <dbReference type="ChEBI" id="CHEBI:16526"/>
        <dbReference type="ChEBI" id="CHEBI:17865"/>
        <dbReference type="ChEBI" id="CHEBI:35121"/>
        <dbReference type="ChEBI" id="CHEBI:57540"/>
        <dbReference type="ChEBI" id="CHEBI:57945"/>
        <dbReference type="EC" id="1.1.1.85"/>
    </reaction>
</comment>
<dbReference type="GO" id="GO:0009098">
    <property type="term" value="P:L-leucine biosynthetic process"/>
    <property type="evidence" value="ECO:0007669"/>
    <property type="project" value="UniProtKB-UniRule"/>
</dbReference>
<dbReference type="InterPro" id="IPR024084">
    <property type="entry name" value="IsoPropMal-DH-like_dom"/>
</dbReference>
<evidence type="ECO:0000256" key="12">
    <source>
        <dbReference type="ARBA" id="ARBA00023002"/>
    </source>
</evidence>
<dbReference type="HAMAP" id="MF_01033">
    <property type="entry name" value="LeuB_type1"/>
    <property type="match status" value="1"/>
</dbReference>
<accession>A0A4R3TLQ2</accession>
<keyword evidence="16" id="KW-0464">Manganese</keyword>
<evidence type="ECO:0000256" key="1">
    <source>
        <dbReference type="ARBA" id="ARBA00000624"/>
    </source>
</evidence>